<protein>
    <submittedName>
        <fullName evidence="1">Uncharacterized protein</fullName>
    </submittedName>
</protein>
<name>A0AAD7ZFI3_DIPPU</name>
<keyword evidence="2" id="KW-1185">Reference proteome</keyword>
<dbReference type="Proteomes" id="UP001233999">
    <property type="component" value="Unassembled WGS sequence"/>
</dbReference>
<dbReference type="AlphaFoldDB" id="A0AAD7ZFI3"/>
<gene>
    <name evidence="1" type="ORF">L9F63_024472</name>
</gene>
<reference evidence="1" key="1">
    <citation type="journal article" date="2023" name="IScience">
        <title>Live-bearing cockroach genome reveals convergent evolutionary mechanisms linked to viviparity in insects and beyond.</title>
        <authorList>
            <person name="Fouks B."/>
            <person name="Harrison M.C."/>
            <person name="Mikhailova A.A."/>
            <person name="Marchal E."/>
            <person name="English S."/>
            <person name="Carruthers M."/>
            <person name="Jennings E.C."/>
            <person name="Chiamaka E.L."/>
            <person name="Frigard R.A."/>
            <person name="Pippel M."/>
            <person name="Attardo G.M."/>
            <person name="Benoit J.B."/>
            <person name="Bornberg-Bauer E."/>
            <person name="Tobe S.S."/>
        </authorList>
    </citation>
    <scope>NUCLEOTIDE SEQUENCE</scope>
    <source>
        <strain evidence="1">Stay&amp;Tobe</strain>
    </source>
</reference>
<proteinExistence type="predicted"/>
<accession>A0AAD7ZFI3</accession>
<feature type="non-terminal residue" evidence="1">
    <location>
        <position position="67"/>
    </location>
</feature>
<evidence type="ECO:0000313" key="2">
    <source>
        <dbReference type="Proteomes" id="UP001233999"/>
    </source>
</evidence>
<organism evidence="1 2">
    <name type="scientific">Diploptera punctata</name>
    <name type="common">Pacific beetle cockroach</name>
    <dbReference type="NCBI Taxonomy" id="6984"/>
    <lineage>
        <taxon>Eukaryota</taxon>
        <taxon>Metazoa</taxon>
        <taxon>Ecdysozoa</taxon>
        <taxon>Arthropoda</taxon>
        <taxon>Hexapoda</taxon>
        <taxon>Insecta</taxon>
        <taxon>Pterygota</taxon>
        <taxon>Neoptera</taxon>
        <taxon>Polyneoptera</taxon>
        <taxon>Dictyoptera</taxon>
        <taxon>Blattodea</taxon>
        <taxon>Blaberoidea</taxon>
        <taxon>Blaberidae</taxon>
        <taxon>Diplopterinae</taxon>
        <taxon>Diploptera</taxon>
    </lineage>
</organism>
<feature type="non-terminal residue" evidence="1">
    <location>
        <position position="1"/>
    </location>
</feature>
<evidence type="ECO:0000313" key="1">
    <source>
        <dbReference type="EMBL" id="KAJ9579421.1"/>
    </source>
</evidence>
<comment type="caution">
    <text evidence="1">The sequence shown here is derived from an EMBL/GenBank/DDBJ whole genome shotgun (WGS) entry which is preliminary data.</text>
</comment>
<sequence length="67" mass="7879">RRSQYLQCKEITGENMEEIHLMGRPLRNGLRSFWRVEALKKESGDTPPSFVPLQDPQFLENVLFSEE</sequence>
<reference evidence="1" key="2">
    <citation type="submission" date="2023-05" db="EMBL/GenBank/DDBJ databases">
        <authorList>
            <person name="Fouks B."/>
        </authorList>
    </citation>
    <scope>NUCLEOTIDE SEQUENCE</scope>
    <source>
        <strain evidence="1">Stay&amp;Tobe</strain>
        <tissue evidence="1">Testes</tissue>
    </source>
</reference>
<dbReference type="EMBL" id="JASPKZ010008428">
    <property type="protein sequence ID" value="KAJ9579421.1"/>
    <property type="molecule type" value="Genomic_DNA"/>
</dbReference>